<evidence type="ECO:0000256" key="1">
    <source>
        <dbReference type="ARBA" id="ARBA00010228"/>
    </source>
</evidence>
<evidence type="ECO:0000256" key="3">
    <source>
        <dbReference type="ARBA" id="ARBA00023274"/>
    </source>
</evidence>
<gene>
    <name evidence="5" type="ORF">MtrunA17_Chr4g0001451</name>
</gene>
<proteinExistence type="inferred from homology"/>
<dbReference type="GO" id="GO:1990904">
    <property type="term" value="C:ribonucleoprotein complex"/>
    <property type="evidence" value="ECO:0007669"/>
    <property type="project" value="UniProtKB-KW"/>
</dbReference>
<evidence type="ECO:0000313" key="5">
    <source>
        <dbReference type="EMBL" id="RHN58346.1"/>
    </source>
</evidence>
<comment type="similarity">
    <text evidence="1">Belongs to the eukaryotic ribosomal protein eS21 family.</text>
</comment>
<dbReference type="EMBL" id="PSQE01000004">
    <property type="protein sequence ID" value="RHN58346.1"/>
    <property type="molecule type" value="Genomic_DNA"/>
</dbReference>
<dbReference type="GO" id="GO:0003735">
    <property type="term" value="F:structural constituent of ribosome"/>
    <property type="evidence" value="ECO:0007669"/>
    <property type="project" value="InterPro"/>
</dbReference>
<evidence type="ECO:0000256" key="2">
    <source>
        <dbReference type="ARBA" id="ARBA00022980"/>
    </source>
</evidence>
<dbReference type="GO" id="GO:0005840">
    <property type="term" value="C:ribosome"/>
    <property type="evidence" value="ECO:0007669"/>
    <property type="project" value="UniProtKB-KW"/>
</dbReference>
<dbReference type="InterPro" id="IPR001931">
    <property type="entry name" value="Ribosomal_eS21"/>
</dbReference>
<dbReference type="Gramene" id="rna20251">
    <property type="protein sequence ID" value="RHN58346.1"/>
    <property type="gene ID" value="gene20251"/>
</dbReference>
<keyword evidence="3" id="KW-0687">Ribonucleoprotein</keyword>
<dbReference type="Gene3D" id="3.30.1230.20">
    <property type="match status" value="1"/>
</dbReference>
<keyword evidence="4" id="KW-1133">Transmembrane helix</keyword>
<evidence type="ECO:0000256" key="4">
    <source>
        <dbReference type="SAM" id="Phobius"/>
    </source>
</evidence>
<comment type="caution">
    <text evidence="5">The sequence shown here is derived from an EMBL/GenBank/DDBJ whole genome shotgun (WGS) entry which is preliminary data.</text>
</comment>
<keyword evidence="2 5" id="KW-0689">Ribosomal protein</keyword>
<reference evidence="5" key="1">
    <citation type="journal article" date="2018" name="Nat. Plants">
        <title>Whole-genome landscape of Medicago truncatula symbiotic genes.</title>
        <authorList>
            <person name="Pecrix Y."/>
            <person name="Gamas P."/>
            <person name="Carrere S."/>
        </authorList>
    </citation>
    <scope>NUCLEOTIDE SEQUENCE</scope>
    <source>
        <tissue evidence="5">Leaves</tissue>
    </source>
</reference>
<dbReference type="PANTHER" id="PTHR10442">
    <property type="entry name" value="40S RIBOSOMAL PROTEIN S21"/>
    <property type="match status" value="1"/>
</dbReference>
<name>A0A396HYB1_MEDTR</name>
<feature type="transmembrane region" description="Helical" evidence="4">
    <location>
        <begin position="80"/>
        <end position="100"/>
    </location>
</feature>
<dbReference type="Pfam" id="PF01249">
    <property type="entry name" value="Ribosomal_S21e"/>
    <property type="match status" value="1"/>
</dbReference>
<accession>A0A396HYB1</accession>
<dbReference type="Proteomes" id="UP000265566">
    <property type="component" value="Chromosome 4"/>
</dbReference>
<feature type="transmembrane region" description="Helical" evidence="4">
    <location>
        <begin position="112"/>
        <end position="133"/>
    </location>
</feature>
<sequence length="134" mass="15378">MHSKAKFSSFISPEPRFGYLVRLIICPIGCSSATNRLITASEHASFQINICHLDESGVYTGHFSIFALWFCTNTGMYHYYLFYCFLNVLLNCMMVISPLHEELMLWELGSLKLGYFASLFFAFCSVPCLHDYLL</sequence>
<dbReference type="AlphaFoldDB" id="A0A396HYB1"/>
<keyword evidence="4" id="KW-0472">Membrane</keyword>
<dbReference type="InterPro" id="IPR038579">
    <property type="entry name" value="Ribosomal_eS21_sf"/>
</dbReference>
<keyword evidence="4" id="KW-0812">Transmembrane</keyword>
<protein>
    <submittedName>
        <fullName evidence="5">Putative ribosomal protein S21e</fullName>
    </submittedName>
</protein>
<organism evidence="5">
    <name type="scientific">Medicago truncatula</name>
    <name type="common">Barrel medic</name>
    <name type="synonym">Medicago tribuloides</name>
    <dbReference type="NCBI Taxonomy" id="3880"/>
    <lineage>
        <taxon>Eukaryota</taxon>
        <taxon>Viridiplantae</taxon>
        <taxon>Streptophyta</taxon>
        <taxon>Embryophyta</taxon>
        <taxon>Tracheophyta</taxon>
        <taxon>Spermatophyta</taxon>
        <taxon>Magnoliopsida</taxon>
        <taxon>eudicotyledons</taxon>
        <taxon>Gunneridae</taxon>
        <taxon>Pentapetalae</taxon>
        <taxon>rosids</taxon>
        <taxon>fabids</taxon>
        <taxon>Fabales</taxon>
        <taxon>Fabaceae</taxon>
        <taxon>Papilionoideae</taxon>
        <taxon>50 kb inversion clade</taxon>
        <taxon>NPAAA clade</taxon>
        <taxon>Hologalegina</taxon>
        <taxon>IRL clade</taxon>
        <taxon>Trifolieae</taxon>
        <taxon>Medicago</taxon>
    </lineage>
</organism>
<dbReference type="GO" id="GO:0006412">
    <property type="term" value="P:translation"/>
    <property type="evidence" value="ECO:0007669"/>
    <property type="project" value="InterPro"/>
</dbReference>